<evidence type="ECO:0000313" key="1">
    <source>
        <dbReference type="EMBL" id="MDC3425616.1"/>
    </source>
</evidence>
<reference evidence="1" key="1">
    <citation type="submission" date="2022-06" db="EMBL/GenBank/DDBJ databases">
        <title>Aquibacillus sp. a new bacterium isolated from soil saline samples.</title>
        <authorList>
            <person name="Galisteo C."/>
            <person name="De La Haba R."/>
            <person name="Sanchez-Porro C."/>
            <person name="Ventosa A."/>
        </authorList>
    </citation>
    <scope>NUCLEOTIDE SEQUENCE</scope>
    <source>
        <strain evidence="1">3ASR75-11</strain>
    </source>
</reference>
<dbReference type="EMBL" id="JAMQKB010000017">
    <property type="protein sequence ID" value="MDC3425616.1"/>
    <property type="molecule type" value="Genomic_DNA"/>
</dbReference>
<dbReference type="PANTHER" id="PTHR41260:SF1">
    <property type="entry name" value="PROTEIN ECSC"/>
    <property type="match status" value="1"/>
</dbReference>
<evidence type="ECO:0000313" key="2">
    <source>
        <dbReference type="Proteomes" id="UP001145050"/>
    </source>
</evidence>
<dbReference type="Pfam" id="PF12787">
    <property type="entry name" value="EcsC"/>
    <property type="match status" value="1"/>
</dbReference>
<sequence>MYNRTYEETVLEEALRFERSLQKKSSIIQRKSKKVQTKINDKIPEKAHRIVTDSIKGMIQTALTTSTYIYPIKVEETWTLQERERRIMDRLKKYKNTAAMEGAGTGAGGFWLSMADFPLLLSIKMKFLFDTAQIYGLNVKTYEERVFLLYVFLLAFSSDTKRREVVGKIKAWEKEKSKWGEQDWKTLQLEYRDTLDFVKVLQMIPGFGAVVGFFANAKLLEQLGETALNAYRIRLLS</sequence>
<protein>
    <submittedName>
        <fullName evidence="1">EcsC family protein</fullName>
    </submittedName>
</protein>
<dbReference type="PANTHER" id="PTHR41260">
    <property type="entry name" value="PROTEIN ECSC"/>
    <property type="match status" value="1"/>
</dbReference>
<dbReference type="InterPro" id="IPR024787">
    <property type="entry name" value="EcsC"/>
</dbReference>
<accession>A0A9X3WWR8</accession>
<dbReference type="Proteomes" id="UP001145050">
    <property type="component" value="Unassembled WGS sequence"/>
</dbReference>
<dbReference type="AlphaFoldDB" id="A0A9X3WWR8"/>
<gene>
    <name evidence="1" type="ORF">NC797_14000</name>
</gene>
<name>A0A9X3WWR8_9BACI</name>
<organism evidence="1 2">
    <name type="scientific">Terrihalobacillus insolitus</name>
    <dbReference type="NCBI Taxonomy" id="2950438"/>
    <lineage>
        <taxon>Bacteria</taxon>
        <taxon>Bacillati</taxon>
        <taxon>Bacillota</taxon>
        <taxon>Bacilli</taxon>
        <taxon>Bacillales</taxon>
        <taxon>Bacillaceae</taxon>
        <taxon>Terrihalobacillus</taxon>
    </lineage>
</organism>
<dbReference type="RefSeq" id="WP_272437433.1">
    <property type="nucleotide sequence ID" value="NZ_JAMQKB010000017.1"/>
</dbReference>
<comment type="caution">
    <text evidence="1">The sequence shown here is derived from an EMBL/GenBank/DDBJ whole genome shotgun (WGS) entry which is preliminary data.</text>
</comment>
<keyword evidence="2" id="KW-1185">Reference proteome</keyword>
<proteinExistence type="predicted"/>